<dbReference type="RefSeq" id="WP_217747358.1">
    <property type="nucleotide sequence ID" value="NZ_JAHOEB010000017.1"/>
</dbReference>
<gene>
    <name evidence="2" type="ORF">KSV97_04050</name>
    <name evidence="3" type="ORF">KSW06_04015</name>
</gene>
<dbReference type="GO" id="GO:0004722">
    <property type="term" value="F:protein serine/threonine phosphatase activity"/>
    <property type="evidence" value="ECO:0007669"/>
    <property type="project" value="InterPro"/>
</dbReference>
<dbReference type="AlphaFoldDB" id="A0AAW4MX76"/>
<dbReference type="PROSITE" id="PS51746">
    <property type="entry name" value="PPM_2"/>
    <property type="match status" value="1"/>
</dbReference>
<dbReference type="PANTHER" id="PTHR13832:SF860">
    <property type="entry name" value="PROTEIN PHOSPHATASE PHPP"/>
    <property type="match status" value="1"/>
</dbReference>
<dbReference type="NCBIfam" id="NF033484">
    <property type="entry name" value="Stp1_PP2C_phos"/>
    <property type="match status" value="1"/>
</dbReference>
<dbReference type="GeneID" id="301323269"/>
<evidence type="ECO:0000259" key="1">
    <source>
        <dbReference type="PROSITE" id="PS51746"/>
    </source>
</evidence>
<dbReference type="SMART" id="SM00331">
    <property type="entry name" value="PP2C_SIG"/>
    <property type="match status" value="1"/>
</dbReference>
<proteinExistence type="predicted"/>
<evidence type="ECO:0000313" key="5">
    <source>
        <dbReference type="Proteomes" id="UP001197492"/>
    </source>
</evidence>
<dbReference type="Proteomes" id="UP001196408">
    <property type="component" value="Unassembled WGS sequence"/>
</dbReference>
<dbReference type="CDD" id="cd00143">
    <property type="entry name" value="PP2Cc"/>
    <property type="match status" value="1"/>
</dbReference>
<name>A0AAW4MX76_9FIRM</name>
<sequence length="242" mass="27043">MVISAMTDIGIKRSVNQDRAVYKIKDHEIVGVLCDGMGGHLAGDVASTLVSNYIIDHFFDHSPFINDESIHAWISSLLLTANDLLNKESDMHSEYAGMGTTIVICYMDGKNTYISHVGDSRAYLYSDTLKQITTDDTFVNELLKRGIINQEEASHHPKRNVLVQAIGIKEALRISFYKIEEDYRAILLCSDGLYNSLTSQQIEDILKEDESVNHKTERLIQSANEFGGLDNIGVLLIEKGES</sequence>
<dbReference type="PANTHER" id="PTHR13832">
    <property type="entry name" value="PROTEIN PHOSPHATASE 2C"/>
    <property type="match status" value="1"/>
</dbReference>
<dbReference type="InterPro" id="IPR015655">
    <property type="entry name" value="PP2C"/>
</dbReference>
<comment type="caution">
    <text evidence="2">The sequence shown here is derived from an EMBL/GenBank/DDBJ whole genome shotgun (WGS) entry which is preliminary data.</text>
</comment>
<dbReference type="EMBL" id="JAHOEF010000017">
    <property type="protein sequence ID" value="MBV3382419.1"/>
    <property type="molecule type" value="Genomic_DNA"/>
</dbReference>
<organism evidence="2 4">
    <name type="scientific">Catenibacterium mitsuokai</name>
    <dbReference type="NCBI Taxonomy" id="100886"/>
    <lineage>
        <taxon>Bacteria</taxon>
        <taxon>Bacillati</taxon>
        <taxon>Bacillota</taxon>
        <taxon>Erysipelotrichia</taxon>
        <taxon>Erysipelotrichales</taxon>
        <taxon>Coprobacillaceae</taxon>
        <taxon>Catenibacterium</taxon>
    </lineage>
</organism>
<dbReference type="EMBL" id="JAHOEL010000017">
    <property type="protein sequence ID" value="MBV3392435.1"/>
    <property type="molecule type" value="Genomic_DNA"/>
</dbReference>
<dbReference type="SMART" id="SM00332">
    <property type="entry name" value="PP2Cc"/>
    <property type="match status" value="1"/>
</dbReference>
<dbReference type="Proteomes" id="UP001197492">
    <property type="component" value="Unassembled WGS sequence"/>
</dbReference>
<dbReference type="InterPro" id="IPR001932">
    <property type="entry name" value="PPM-type_phosphatase-like_dom"/>
</dbReference>
<dbReference type="Pfam" id="PF13672">
    <property type="entry name" value="PP2C_2"/>
    <property type="match status" value="1"/>
</dbReference>
<reference evidence="2 5" key="1">
    <citation type="submission" date="2021-06" db="EMBL/GenBank/DDBJ databases">
        <title>Collection of gut derived symbiotic bacterial strains cultured from healthy donors.</title>
        <authorList>
            <person name="Lin H."/>
            <person name="Littmann E."/>
            <person name="Pamer E.G."/>
        </authorList>
    </citation>
    <scope>NUCLEOTIDE SEQUENCE</scope>
    <source>
        <strain evidence="3 5">MSK.21.70</strain>
        <strain evidence="2">MSK.21.82</strain>
    </source>
</reference>
<evidence type="ECO:0000313" key="3">
    <source>
        <dbReference type="EMBL" id="MBV3392435.1"/>
    </source>
</evidence>
<evidence type="ECO:0000313" key="2">
    <source>
        <dbReference type="EMBL" id="MBV3382419.1"/>
    </source>
</evidence>
<feature type="domain" description="PPM-type phosphatase" evidence="1">
    <location>
        <begin position="2"/>
        <end position="239"/>
    </location>
</feature>
<accession>A0AAW4MX76</accession>
<protein>
    <submittedName>
        <fullName evidence="2">Stp1/IreP family PP2C-type Ser/Thr phosphatase</fullName>
    </submittedName>
</protein>
<keyword evidence="5" id="KW-1185">Reference proteome</keyword>
<evidence type="ECO:0000313" key="4">
    <source>
        <dbReference type="Proteomes" id="UP001196408"/>
    </source>
</evidence>